<dbReference type="PANTHER" id="PTHR30588:SF0">
    <property type="entry name" value="BRANCHED-CHAIN AMINO ACID PERMEASE BRNQ"/>
    <property type="match status" value="1"/>
</dbReference>
<evidence type="ECO:0000256" key="6">
    <source>
        <dbReference type="ARBA" id="ARBA00022970"/>
    </source>
</evidence>
<dbReference type="GO" id="GO:0015820">
    <property type="term" value="P:L-leucine transport"/>
    <property type="evidence" value="ECO:0007669"/>
    <property type="project" value="TreeGrafter"/>
</dbReference>
<comment type="subcellular location">
    <subcellularLocation>
        <location evidence="1">Cell membrane</location>
        <topology evidence="1">Multi-pass membrane protein</topology>
    </subcellularLocation>
</comment>
<name>A0A0X8JIR3_9BACT</name>
<dbReference type="Pfam" id="PF05525">
    <property type="entry name" value="Branch_AA_trans"/>
    <property type="match status" value="1"/>
</dbReference>
<comment type="similarity">
    <text evidence="2">Belongs to the branched chain amino acid transporter family.</text>
</comment>
<feature type="transmembrane region" description="Helical" evidence="9">
    <location>
        <begin position="375"/>
        <end position="395"/>
    </location>
</feature>
<reference evidence="11" key="1">
    <citation type="submission" date="2016-02" db="EMBL/GenBank/DDBJ databases">
        <authorList>
            <person name="Holder M.E."/>
            <person name="Ajami N.J."/>
            <person name="Petrosino J.F."/>
        </authorList>
    </citation>
    <scope>NUCLEOTIDE SEQUENCE [LARGE SCALE GENOMIC DNA]</scope>
    <source>
        <strain evidence="11">CCUG 45958</strain>
    </source>
</reference>
<evidence type="ECO:0000256" key="2">
    <source>
        <dbReference type="ARBA" id="ARBA00008540"/>
    </source>
</evidence>
<keyword evidence="5 9" id="KW-0812">Transmembrane</keyword>
<feature type="transmembrane region" description="Helical" evidence="9">
    <location>
        <begin position="271"/>
        <end position="304"/>
    </location>
</feature>
<feature type="transmembrane region" description="Helical" evidence="9">
    <location>
        <begin position="229"/>
        <end position="251"/>
    </location>
</feature>
<evidence type="ECO:0000256" key="8">
    <source>
        <dbReference type="ARBA" id="ARBA00023136"/>
    </source>
</evidence>
<proteinExistence type="inferred from homology"/>
<dbReference type="Proteomes" id="UP000069241">
    <property type="component" value="Chromosome"/>
</dbReference>
<feature type="transmembrane region" description="Helical" evidence="9">
    <location>
        <begin position="126"/>
        <end position="146"/>
    </location>
</feature>
<feature type="transmembrane region" description="Helical" evidence="9">
    <location>
        <begin position="199"/>
        <end position="217"/>
    </location>
</feature>
<dbReference type="GO" id="GO:0005886">
    <property type="term" value="C:plasma membrane"/>
    <property type="evidence" value="ECO:0007669"/>
    <property type="project" value="UniProtKB-SubCell"/>
</dbReference>
<dbReference type="GO" id="GO:0015818">
    <property type="term" value="P:isoleucine transport"/>
    <property type="evidence" value="ECO:0007669"/>
    <property type="project" value="TreeGrafter"/>
</dbReference>
<gene>
    <name evidence="10" type="ORF">AXF13_05210</name>
</gene>
<dbReference type="GO" id="GO:0005304">
    <property type="term" value="F:L-valine transmembrane transporter activity"/>
    <property type="evidence" value="ECO:0007669"/>
    <property type="project" value="TreeGrafter"/>
</dbReference>
<dbReference type="GO" id="GO:0015190">
    <property type="term" value="F:L-leucine transmembrane transporter activity"/>
    <property type="evidence" value="ECO:0007669"/>
    <property type="project" value="TreeGrafter"/>
</dbReference>
<keyword evidence="3" id="KW-0813">Transport</keyword>
<evidence type="ECO:0000256" key="4">
    <source>
        <dbReference type="ARBA" id="ARBA00022475"/>
    </source>
</evidence>
<dbReference type="STRING" id="44742.AXF13_05210"/>
<feature type="transmembrane region" description="Helical" evidence="9">
    <location>
        <begin position="415"/>
        <end position="433"/>
    </location>
</feature>
<evidence type="ECO:0000313" key="10">
    <source>
        <dbReference type="EMBL" id="AMD89559.1"/>
    </source>
</evidence>
<evidence type="ECO:0000256" key="7">
    <source>
        <dbReference type="ARBA" id="ARBA00022989"/>
    </source>
</evidence>
<organism evidence="10 11">
    <name type="scientific">Desulfovibrio fairfieldensis</name>
    <dbReference type="NCBI Taxonomy" id="44742"/>
    <lineage>
        <taxon>Bacteria</taxon>
        <taxon>Pseudomonadati</taxon>
        <taxon>Thermodesulfobacteriota</taxon>
        <taxon>Desulfovibrionia</taxon>
        <taxon>Desulfovibrionales</taxon>
        <taxon>Desulfovibrionaceae</taxon>
        <taxon>Desulfovibrio</taxon>
    </lineage>
</organism>
<evidence type="ECO:0000256" key="3">
    <source>
        <dbReference type="ARBA" id="ARBA00022448"/>
    </source>
</evidence>
<feature type="transmembrane region" description="Helical" evidence="9">
    <location>
        <begin position="350"/>
        <end position="368"/>
    </location>
</feature>
<dbReference type="KEGG" id="dfi:AXF13_05210"/>
<evidence type="ECO:0000313" key="11">
    <source>
        <dbReference type="Proteomes" id="UP000069241"/>
    </source>
</evidence>
<dbReference type="GO" id="GO:0015188">
    <property type="term" value="F:L-isoleucine transmembrane transporter activity"/>
    <property type="evidence" value="ECO:0007669"/>
    <property type="project" value="TreeGrafter"/>
</dbReference>
<feature type="transmembrane region" description="Helical" evidence="9">
    <location>
        <begin position="45"/>
        <end position="67"/>
    </location>
</feature>
<dbReference type="PANTHER" id="PTHR30588">
    <property type="entry name" value="BRANCHED-CHAIN AMINO ACID TRANSPORT SYSTEM 2 CARRIER PROTEIN"/>
    <property type="match status" value="1"/>
</dbReference>
<evidence type="ECO:0000256" key="1">
    <source>
        <dbReference type="ARBA" id="ARBA00004651"/>
    </source>
</evidence>
<dbReference type="RefSeq" id="WP_062251919.1">
    <property type="nucleotide sequence ID" value="NZ_CP014229.1"/>
</dbReference>
<keyword evidence="7 9" id="KW-1133">Transmembrane helix</keyword>
<keyword evidence="6" id="KW-0029">Amino-acid transport</keyword>
<evidence type="ECO:0000256" key="9">
    <source>
        <dbReference type="SAM" id="Phobius"/>
    </source>
</evidence>
<dbReference type="InterPro" id="IPR004685">
    <property type="entry name" value="Brnchd-chn_aa_trnsp_Livcs"/>
</dbReference>
<protein>
    <submittedName>
        <fullName evidence="10">Branched-chain amino acid ABC transporter</fullName>
    </submittedName>
</protein>
<feature type="transmembrane region" description="Helical" evidence="9">
    <location>
        <begin position="87"/>
        <end position="106"/>
    </location>
</feature>
<feature type="transmembrane region" description="Helical" evidence="9">
    <location>
        <begin position="324"/>
        <end position="344"/>
    </location>
</feature>
<evidence type="ECO:0000256" key="5">
    <source>
        <dbReference type="ARBA" id="ARBA00022692"/>
    </source>
</evidence>
<keyword evidence="11" id="KW-1185">Reference proteome</keyword>
<feature type="transmembrane region" description="Helical" evidence="9">
    <location>
        <begin position="158"/>
        <end position="179"/>
    </location>
</feature>
<keyword evidence="4" id="KW-1003">Cell membrane</keyword>
<sequence length="447" mass="48322">MGKIPRAKLSFRALLLVSATIFSLHFGAASMLWPTTWGRDSGLSYPVAFMGFFLSGIFLPWLGYLAVSKGKATFYGLTRNVGRKFCLIYGGITVLALGPLFAVPRMSAASWDAVSRLFPIEAGGRAFLLSILFMLAFYLVTLWFFYQKGAIVNRVGKILVPVFLLMEIIIIAVSIYMPVGEAAGKNYALHPLGYGFINGYQTMDLICAIMFSGFIIYDLQMRLGNDTRSVNRALAVAGLLGFLIMACAQFGEMYRGSTASSVFPDLSYAKLSATLALVQLGVAGGIVFNFCLFMACLSTAIGLLAGTASFIEEASGGKISYKTASLLCFLTAFIVSCAGFEAIFTWATPILQFIYPPCIALALCHAFLNRFTGGLRAACYAAALWGLADAAAEYLKLFGVQDPGLLLALVPGYEYGLAFIWLTVAGWLCGQTLEYLHARAHENVPAI</sequence>
<keyword evidence="8 9" id="KW-0472">Membrane</keyword>
<accession>A0A0X8JIR3</accession>
<dbReference type="AlphaFoldDB" id="A0A0X8JIR3"/>
<dbReference type="EMBL" id="CP014229">
    <property type="protein sequence ID" value="AMD89559.1"/>
    <property type="molecule type" value="Genomic_DNA"/>
</dbReference>